<dbReference type="SUPFAM" id="SSF53474">
    <property type="entry name" value="alpha/beta-Hydrolases"/>
    <property type="match status" value="1"/>
</dbReference>
<dbReference type="InterPro" id="IPR029058">
    <property type="entry name" value="AB_hydrolase_fold"/>
</dbReference>
<dbReference type="Pfam" id="PF00561">
    <property type="entry name" value="Abhydrolase_1"/>
    <property type="match status" value="1"/>
</dbReference>
<evidence type="ECO:0000259" key="1">
    <source>
        <dbReference type="Pfam" id="PF00561"/>
    </source>
</evidence>
<proteinExistence type="predicted"/>
<dbReference type="GO" id="GO:0016787">
    <property type="term" value="F:hydrolase activity"/>
    <property type="evidence" value="ECO:0007669"/>
    <property type="project" value="UniProtKB-KW"/>
</dbReference>
<dbReference type="Proteomes" id="UP000295182">
    <property type="component" value="Unassembled WGS sequence"/>
</dbReference>
<dbReference type="PANTHER" id="PTHR46438:SF11">
    <property type="entry name" value="LIPASE-RELATED"/>
    <property type="match status" value="1"/>
</dbReference>
<accession>A0A4R2NGT8</accession>
<protein>
    <submittedName>
        <fullName evidence="2">2-hydroxy-6-oxonona-2,4-dienedioate hydrolase/4,5:9,10-diseco-3-hydroxy-5,9, 17-trioxoandrosta-1(10),2-diene-4-oate hydrolase</fullName>
    </submittedName>
</protein>
<comment type="caution">
    <text evidence="2">The sequence shown here is derived from an EMBL/GenBank/DDBJ whole genome shotgun (WGS) entry which is preliminary data.</text>
</comment>
<evidence type="ECO:0000313" key="3">
    <source>
        <dbReference type="Proteomes" id="UP000295182"/>
    </source>
</evidence>
<gene>
    <name evidence="2" type="ORF">EV674_10177</name>
</gene>
<dbReference type="Gene3D" id="3.40.50.1820">
    <property type="entry name" value="alpha/beta hydrolase"/>
    <property type="match status" value="1"/>
</dbReference>
<keyword evidence="2" id="KW-0378">Hydrolase</keyword>
<evidence type="ECO:0000313" key="2">
    <source>
        <dbReference type="EMBL" id="TCP20428.1"/>
    </source>
</evidence>
<dbReference type="EMBL" id="SLXH01000001">
    <property type="protein sequence ID" value="TCP20428.1"/>
    <property type="molecule type" value="Genomic_DNA"/>
</dbReference>
<dbReference type="InterPro" id="IPR000073">
    <property type="entry name" value="AB_hydrolase_1"/>
</dbReference>
<dbReference type="RefSeq" id="WP_119012384.1">
    <property type="nucleotide sequence ID" value="NZ_QXNC01000005.1"/>
</dbReference>
<reference evidence="2 3" key="1">
    <citation type="submission" date="2019-03" db="EMBL/GenBank/DDBJ databases">
        <title>Genomic Encyclopedia of Type Strains, Phase IV (KMG-IV): sequencing the most valuable type-strain genomes for metagenomic binning, comparative biology and taxonomic classification.</title>
        <authorList>
            <person name="Goeker M."/>
        </authorList>
    </citation>
    <scope>NUCLEOTIDE SEQUENCE [LARGE SCALE GENOMIC DNA]</scope>
    <source>
        <strain evidence="2 3">DSM 1837</strain>
    </source>
</reference>
<dbReference type="PRINTS" id="PR00111">
    <property type="entry name" value="ABHYDROLASE"/>
</dbReference>
<name>A0A4R2NGT8_9BURK</name>
<dbReference type="PANTHER" id="PTHR46438">
    <property type="entry name" value="ALPHA/BETA-HYDROLASES SUPERFAMILY PROTEIN"/>
    <property type="match status" value="1"/>
</dbReference>
<dbReference type="AlphaFoldDB" id="A0A4R2NGT8"/>
<organism evidence="2 3">
    <name type="scientific">Simplicispira metamorpha</name>
    <dbReference type="NCBI Taxonomy" id="80881"/>
    <lineage>
        <taxon>Bacteria</taxon>
        <taxon>Pseudomonadati</taxon>
        <taxon>Pseudomonadota</taxon>
        <taxon>Betaproteobacteria</taxon>
        <taxon>Burkholderiales</taxon>
        <taxon>Comamonadaceae</taxon>
        <taxon>Simplicispira</taxon>
    </lineage>
</organism>
<keyword evidence="3" id="KW-1185">Reference proteome</keyword>
<dbReference type="OrthoDB" id="9799989at2"/>
<sequence length="288" mass="30810">MAEPSFPSRRAEGHTENGTAWHIHYQVLGSGPDLLLLHGGGPGATGLSNYSKNLDALACQYRCWVIDLPGWGQSSKNLNAFGGAGPFQNGARAVLAFMDAVGLEKAHLVGNSFGGSAALCLAMEHPQRVDKLVLMGPGGGVVAGATGPTEGIQQLLTYYLGEGPTLEKLQAFLKNLVFDQSLLTPELVQQRFKASNDPAICANPPLVPPPGGPGKETFISLDTRLASLPHRALFVWGLQDRVNPAAGMEPFKAMPQADFVLLARCGHWAQWEHAERFNDLVLGFLRHG</sequence>
<feature type="domain" description="AB hydrolase-1" evidence="1">
    <location>
        <begin position="34"/>
        <end position="274"/>
    </location>
</feature>